<gene>
    <name evidence="2" type="ORF">ACFQ3L_00300</name>
</gene>
<keyword evidence="2" id="KW-0396">Initiation factor</keyword>
<dbReference type="RefSeq" id="WP_125584488.1">
    <property type="nucleotide sequence ID" value="NZ_JBHTMO010000001.1"/>
</dbReference>
<proteinExistence type="predicted"/>
<evidence type="ECO:0000313" key="2">
    <source>
        <dbReference type="EMBL" id="MFD1392029.1"/>
    </source>
</evidence>
<dbReference type="SUPFAM" id="SSF47413">
    <property type="entry name" value="lambda repressor-like DNA-binding domains"/>
    <property type="match status" value="1"/>
</dbReference>
<protein>
    <submittedName>
        <fullName evidence="2">Replication initiation factor domain-containing protein</fullName>
    </submittedName>
</protein>
<keyword evidence="3" id="KW-1185">Reference proteome</keyword>
<dbReference type="Pfam" id="PF01381">
    <property type="entry name" value="HTH_3"/>
    <property type="match status" value="1"/>
</dbReference>
<dbReference type="PROSITE" id="PS50943">
    <property type="entry name" value="HTH_CROC1"/>
    <property type="match status" value="1"/>
</dbReference>
<dbReference type="InterPro" id="IPR001387">
    <property type="entry name" value="Cro/C1-type_HTH"/>
</dbReference>
<dbReference type="CDD" id="cd00093">
    <property type="entry name" value="HTH_XRE"/>
    <property type="match status" value="1"/>
</dbReference>
<dbReference type="InterPro" id="IPR010982">
    <property type="entry name" value="Lambda_DNA-bd_dom_sf"/>
</dbReference>
<dbReference type="InterPro" id="IPR003491">
    <property type="entry name" value="REP-like_C"/>
</dbReference>
<dbReference type="EMBL" id="JBHTMO010000001">
    <property type="protein sequence ID" value="MFD1392029.1"/>
    <property type="molecule type" value="Genomic_DNA"/>
</dbReference>
<comment type="caution">
    <text evidence="2">The sequence shown here is derived from an EMBL/GenBank/DDBJ whole genome shotgun (WGS) entry which is preliminary data.</text>
</comment>
<feature type="domain" description="HTH cro/C1-type" evidence="1">
    <location>
        <begin position="8"/>
        <end position="41"/>
    </location>
</feature>
<evidence type="ECO:0000259" key="1">
    <source>
        <dbReference type="PROSITE" id="PS50943"/>
    </source>
</evidence>
<dbReference type="Pfam" id="PF18106">
    <property type="entry name" value="Rol_Rep_N"/>
    <property type="match status" value="1"/>
</dbReference>
<dbReference type="GO" id="GO:0003743">
    <property type="term" value="F:translation initiation factor activity"/>
    <property type="evidence" value="ECO:0007669"/>
    <property type="project" value="UniProtKB-KW"/>
</dbReference>
<accession>A0ABW4B546</accession>
<evidence type="ECO:0000313" key="3">
    <source>
        <dbReference type="Proteomes" id="UP001597249"/>
    </source>
</evidence>
<dbReference type="Gene3D" id="1.10.260.40">
    <property type="entry name" value="lambda repressor-like DNA-binding domains"/>
    <property type="match status" value="1"/>
</dbReference>
<dbReference type="InterPro" id="IPR040819">
    <property type="entry name" value="Rol_Rep_N"/>
</dbReference>
<sequence>MGYWSDSVRKRRKELNLTQVQLCHRLGITQRHLSRIENGEACSSGLQMYIDKTLNNWTDEPELQMLIDYVRIRFPTQDIDKIVDDLLRLQTDCVLSEDRAAFGYQFTRSLGQIKVYGSDPGHKELGTLVELRGQGCRQMESILLGRGETWYDFLNQCLDMKGVMKRLDLAVNDMVDMLDIPNLIQKIQANECITVMREYQGTVSGHIYHDDDEEFDDETGTTLYIGSTKSELYFCLYEKGAEQHKKGLTTNIYNRFEIRLKNTRAEKAVDDLLCYRDEERTIFGIIKRYLRFVDAQKDKSRLDWPLNKNWQRFIGHDRQPLRLTTAPEPLDLNRTRAWIDKQVAPMERVLHEIDAYWGNQKTMQSIRGAILTDKHRQIIEQYTVGADQLENGLFEEMTSESEQSKKDDHADQSK</sequence>
<name>A0ABW4B546_9LACO</name>
<dbReference type="SMART" id="SM00530">
    <property type="entry name" value="HTH_XRE"/>
    <property type="match status" value="1"/>
</dbReference>
<dbReference type="Pfam" id="PF02486">
    <property type="entry name" value="Rep_trans"/>
    <property type="match status" value="1"/>
</dbReference>
<dbReference type="Proteomes" id="UP001597249">
    <property type="component" value="Unassembled WGS sequence"/>
</dbReference>
<reference evidence="3" key="1">
    <citation type="journal article" date="2019" name="Int. J. Syst. Evol. Microbiol.">
        <title>The Global Catalogue of Microorganisms (GCM) 10K type strain sequencing project: providing services to taxonomists for standard genome sequencing and annotation.</title>
        <authorList>
            <consortium name="The Broad Institute Genomics Platform"/>
            <consortium name="The Broad Institute Genome Sequencing Center for Infectious Disease"/>
            <person name="Wu L."/>
            <person name="Ma J."/>
        </authorList>
    </citation>
    <scope>NUCLEOTIDE SEQUENCE [LARGE SCALE GENOMIC DNA]</scope>
    <source>
        <strain evidence="3">CCM 8911</strain>
    </source>
</reference>
<keyword evidence="2" id="KW-0648">Protein biosynthesis</keyword>
<organism evidence="2 3">
    <name type="scientific">Lacticaseibacillus jixianensis</name>
    <dbReference type="NCBI Taxonomy" id="2486012"/>
    <lineage>
        <taxon>Bacteria</taxon>
        <taxon>Bacillati</taxon>
        <taxon>Bacillota</taxon>
        <taxon>Bacilli</taxon>
        <taxon>Lactobacillales</taxon>
        <taxon>Lactobacillaceae</taxon>
        <taxon>Lacticaseibacillus</taxon>
    </lineage>
</organism>